<dbReference type="AlphaFoldDB" id="S8F3A9"/>
<dbReference type="HOGENOM" id="CLU_075133_3_1_1"/>
<dbReference type="InParanoid" id="S8F3A9"/>
<keyword evidence="3" id="KW-1185">Reference proteome</keyword>
<dbReference type="Pfam" id="PF00651">
    <property type="entry name" value="BTB"/>
    <property type="match status" value="1"/>
</dbReference>
<dbReference type="OrthoDB" id="3184970at2759"/>
<dbReference type="Proteomes" id="UP000015241">
    <property type="component" value="Unassembled WGS sequence"/>
</dbReference>
<evidence type="ECO:0000259" key="1">
    <source>
        <dbReference type="Pfam" id="PF00651"/>
    </source>
</evidence>
<evidence type="ECO:0000313" key="2">
    <source>
        <dbReference type="EMBL" id="EPS96230.1"/>
    </source>
</evidence>
<dbReference type="InterPro" id="IPR000210">
    <property type="entry name" value="BTB/POZ_dom"/>
</dbReference>
<dbReference type="Gene3D" id="3.30.710.10">
    <property type="entry name" value="Potassium Channel Kv1.1, Chain A"/>
    <property type="match status" value="1"/>
</dbReference>
<dbReference type="STRING" id="743788.S8F3A9"/>
<dbReference type="EMBL" id="KE504192">
    <property type="protein sequence ID" value="EPS96230.1"/>
    <property type="molecule type" value="Genomic_DNA"/>
</dbReference>
<sequence length="166" mass="18598">MIWTVRADDADVTMVSCDGVLFKVHRKNLEMYTEGFPGVDVSVHDEIVPLTETAATLELLFQYMYRQRQPDLNRLEPEQLAKLAEAAEKYQVYSAIEVCKMRMQSLIETMPMIVLGYAAKHGYKDLAKEAAPHTIDVSAVEAAAHLNVECFYNWVGAFRGVPAAVA</sequence>
<accession>S8F3A9</accession>
<feature type="domain" description="BTB" evidence="1">
    <location>
        <begin position="10"/>
        <end position="104"/>
    </location>
</feature>
<dbReference type="eggNOG" id="ENOG502SR31">
    <property type="taxonomic scope" value="Eukaryota"/>
</dbReference>
<dbReference type="SUPFAM" id="SSF54695">
    <property type="entry name" value="POZ domain"/>
    <property type="match status" value="1"/>
</dbReference>
<reference evidence="2 3" key="1">
    <citation type="journal article" date="2012" name="Science">
        <title>The Paleozoic origin of enzymatic lignin decomposition reconstructed from 31 fungal genomes.</title>
        <authorList>
            <person name="Floudas D."/>
            <person name="Binder M."/>
            <person name="Riley R."/>
            <person name="Barry K."/>
            <person name="Blanchette R.A."/>
            <person name="Henrissat B."/>
            <person name="Martinez A.T."/>
            <person name="Otillar R."/>
            <person name="Spatafora J.W."/>
            <person name="Yadav J.S."/>
            <person name="Aerts A."/>
            <person name="Benoit I."/>
            <person name="Boyd A."/>
            <person name="Carlson A."/>
            <person name="Copeland A."/>
            <person name="Coutinho P.M."/>
            <person name="de Vries R.P."/>
            <person name="Ferreira P."/>
            <person name="Findley K."/>
            <person name="Foster B."/>
            <person name="Gaskell J."/>
            <person name="Glotzer D."/>
            <person name="Gorecki P."/>
            <person name="Heitman J."/>
            <person name="Hesse C."/>
            <person name="Hori C."/>
            <person name="Igarashi K."/>
            <person name="Jurgens J.A."/>
            <person name="Kallen N."/>
            <person name="Kersten P."/>
            <person name="Kohler A."/>
            <person name="Kuees U."/>
            <person name="Kumar T.K.A."/>
            <person name="Kuo A."/>
            <person name="LaButti K."/>
            <person name="Larrondo L.F."/>
            <person name="Lindquist E."/>
            <person name="Ling A."/>
            <person name="Lombard V."/>
            <person name="Lucas S."/>
            <person name="Lundell T."/>
            <person name="Martin R."/>
            <person name="McLaughlin D.J."/>
            <person name="Morgenstern I."/>
            <person name="Morin E."/>
            <person name="Murat C."/>
            <person name="Nagy L.G."/>
            <person name="Nolan M."/>
            <person name="Ohm R.A."/>
            <person name="Patyshakuliyeva A."/>
            <person name="Rokas A."/>
            <person name="Ruiz-Duenas F.J."/>
            <person name="Sabat G."/>
            <person name="Salamov A."/>
            <person name="Samejima M."/>
            <person name="Schmutz J."/>
            <person name="Slot J.C."/>
            <person name="St John F."/>
            <person name="Stenlid J."/>
            <person name="Sun H."/>
            <person name="Sun S."/>
            <person name="Syed K."/>
            <person name="Tsang A."/>
            <person name="Wiebenga A."/>
            <person name="Young D."/>
            <person name="Pisabarro A."/>
            <person name="Eastwood D.C."/>
            <person name="Martin F."/>
            <person name="Cullen D."/>
            <person name="Grigoriev I.V."/>
            <person name="Hibbett D.S."/>
        </authorList>
    </citation>
    <scope>NUCLEOTIDE SEQUENCE</scope>
    <source>
        <strain evidence="3">FP-58527</strain>
    </source>
</reference>
<evidence type="ECO:0000313" key="3">
    <source>
        <dbReference type="Proteomes" id="UP000015241"/>
    </source>
</evidence>
<dbReference type="InterPro" id="IPR011333">
    <property type="entry name" value="SKP1/BTB/POZ_sf"/>
</dbReference>
<gene>
    <name evidence="2" type="ORF">FOMPIDRAFT_1130903</name>
</gene>
<organism evidence="2 3">
    <name type="scientific">Fomitopsis schrenkii</name>
    <name type="common">Brown rot fungus</name>
    <dbReference type="NCBI Taxonomy" id="2126942"/>
    <lineage>
        <taxon>Eukaryota</taxon>
        <taxon>Fungi</taxon>
        <taxon>Dikarya</taxon>
        <taxon>Basidiomycota</taxon>
        <taxon>Agaricomycotina</taxon>
        <taxon>Agaricomycetes</taxon>
        <taxon>Polyporales</taxon>
        <taxon>Fomitopsis</taxon>
    </lineage>
</organism>
<name>S8F3A9_FOMSC</name>
<protein>
    <recommendedName>
        <fullName evidence="1">BTB domain-containing protein</fullName>
    </recommendedName>
</protein>
<proteinExistence type="predicted"/>